<comment type="subcellular location">
    <subcellularLocation>
        <location evidence="1">Membrane</location>
        <topology evidence="1">Multi-pass membrane protein</topology>
    </subcellularLocation>
</comment>
<evidence type="ECO:0000313" key="10">
    <source>
        <dbReference type="EMBL" id="QFI36419.1"/>
    </source>
</evidence>
<evidence type="ECO:0000259" key="9">
    <source>
        <dbReference type="Pfam" id="PF24961"/>
    </source>
</evidence>
<dbReference type="PANTHER" id="PTHR33507:SF4">
    <property type="entry name" value="NODULATION COMPETITIVENESS PROTEIN NFED"/>
    <property type="match status" value="1"/>
</dbReference>
<dbReference type="SUPFAM" id="SSF141322">
    <property type="entry name" value="NfeD domain-like"/>
    <property type="match status" value="1"/>
</dbReference>
<feature type="signal peptide" evidence="7">
    <location>
        <begin position="1"/>
        <end position="21"/>
    </location>
</feature>
<feature type="compositionally biased region" description="Polar residues" evidence="5">
    <location>
        <begin position="187"/>
        <end position="209"/>
    </location>
</feature>
<feature type="region of interest" description="Disordered" evidence="5">
    <location>
        <begin position="154"/>
        <end position="212"/>
    </location>
</feature>
<dbReference type="Gene3D" id="3.90.226.10">
    <property type="entry name" value="2-enoyl-CoA Hydratase, Chain A, domain 1"/>
    <property type="match status" value="1"/>
</dbReference>
<dbReference type="SUPFAM" id="SSF52096">
    <property type="entry name" value="ClpP/crotonase"/>
    <property type="match status" value="1"/>
</dbReference>
<feature type="transmembrane region" description="Helical" evidence="6">
    <location>
        <begin position="338"/>
        <end position="356"/>
    </location>
</feature>
<dbReference type="Pfam" id="PF24961">
    <property type="entry name" value="NfeD_membrane"/>
    <property type="match status" value="1"/>
</dbReference>
<evidence type="ECO:0000313" key="11">
    <source>
        <dbReference type="Proteomes" id="UP000327424"/>
    </source>
</evidence>
<feature type="domain" description="NfeD integral membrane" evidence="9">
    <location>
        <begin position="317"/>
        <end position="433"/>
    </location>
</feature>
<feature type="compositionally biased region" description="Basic and acidic residues" evidence="5">
    <location>
        <begin position="176"/>
        <end position="186"/>
    </location>
</feature>
<dbReference type="PANTHER" id="PTHR33507">
    <property type="entry name" value="INNER MEMBRANE PROTEIN YBBJ"/>
    <property type="match status" value="1"/>
</dbReference>
<dbReference type="InterPro" id="IPR052165">
    <property type="entry name" value="Membrane_assoc_protease"/>
</dbReference>
<feature type="transmembrane region" description="Helical" evidence="6">
    <location>
        <begin position="309"/>
        <end position="331"/>
    </location>
</feature>
<dbReference type="OrthoDB" id="5289056at2"/>
<keyword evidence="3 6" id="KW-1133">Transmembrane helix</keyword>
<feature type="transmembrane region" description="Helical" evidence="6">
    <location>
        <begin position="417"/>
        <end position="438"/>
    </location>
</feature>
<evidence type="ECO:0000256" key="1">
    <source>
        <dbReference type="ARBA" id="ARBA00004141"/>
    </source>
</evidence>
<evidence type="ECO:0000256" key="3">
    <source>
        <dbReference type="ARBA" id="ARBA00022989"/>
    </source>
</evidence>
<feature type="transmembrane region" description="Helical" evidence="6">
    <location>
        <begin position="386"/>
        <end position="405"/>
    </location>
</feature>
<evidence type="ECO:0000256" key="2">
    <source>
        <dbReference type="ARBA" id="ARBA00022692"/>
    </source>
</evidence>
<sequence>MLPMHYFLISLLLFYSSILNANQTELAETTASNSIASVPVLTIKGAIGPAVSHYLTSEIERANQQTATVSQGDNGTLDSNLAPLIIITIDTPGGLVSSLRDINQAILNSDIPIACLVHPPGARAASAGTYILYACHIAAMATTTTLGAATPVSIGPPLPGGGDKKPANPYQPTPDADNKPDTRSENSEGSGTKQDNAKQNSKDPTNSPQVAEKTAMEKKVLNDSVAYIRSLAQLRKRNVQWAELAVTEAATLTAVEALDKNVINLIAQSPQHLLTKLDGQYIMIKQQQRLLTLTNRPLELRKPNWRSNFIGTITDPNIAYILMLIGVYGILLEFYSPGIGIAGIAGSISLFIALYAFQLLPLDYVGLALLLLGIAFLIAESMSPSVGIFGLGGLIAFTLGSIFLFDTDLPQFQVSLQLIAALAVVSLLFFVFVFGYLWDIRKNKVVSGKEALIGALATADTGFIGQGHINIKGERWSAYCPQQLTAGQTVQINGIDGLTLILLPVTELEVNDASNPQ</sequence>
<dbReference type="KEGG" id="mmaa:FR932_00590"/>
<dbReference type="InterPro" id="IPR012340">
    <property type="entry name" value="NA-bd_OB-fold"/>
</dbReference>
<dbReference type="InterPro" id="IPR056739">
    <property type="entry name" value="NfeD_membrane"/>
</dbReference>
<dbReference type="Proteomes" id="UP000327424">
    <property type="component" value="Chromosome"/>
</dbReference>
<keyword evidence="4 6" id="KW-0472">Membrane</keyword>
<dbReference type="Gene3D" id="2.40.50.140">
    <property type="entry name" value="Nucleic acid-binding proteins"/>
    <property type="match status" value="1"/>
</dbReference>
<name>A0A5J6WEX5_MORMI</name>
<gene>
    <name evidence="10" type="ORF">FR932_00590</name>
</gene>
<proteinExistence type="predicted"/>
<evidence type="ECO:0000256" key="5">
    <source>
        <dbReference type="SAM" id="MobiDB-lite"/>
    </source>
</evidence>
<feature type="transmembrane region" description="Helical" evidence="6">
    <location>
        <begin position="362"/>
        <end position="379"/>
    </location>
</feature>
<evidence type="ECO:0000256" key="7">
    <source>
        <dbReference type="SAM" id="SignalP"/>
    </source>
</evidence>
<dbReference type="AlphaFoldDB" id="A0A5J6WEX5"/>
<dbReference type="GO" id="GO:0016020">
    <property type="term" value="C:membrane"/>
    <property type="evidence" value="ECO:0007669"/>
    <property type="project" value="UniProtKB-SubCell"/>
</dbReference>
<dbReference type="InterPro" id="IPR029045">
    <property type="entry name" value="ClpP/crotonase-like_dom_sf"/>
</dbReference>
<dbReference type="Pfam" id="PF01957">
    <property type="entry name" value="NfeD"/>
    <property type="match status" value="1"/>
</dbReference>
<dbReference type="InterPro" id="IPR002810">
    <property type="entry name" value="NfeD-like_C"/>
</dbReference>
<keyword evidence="7" id="KW-0732">Signal</keyword>
<dbReference type="RefSeq" id="WP_019443264.1">
    <property type="nucleotide sequence ID" value="NZ_ALOE01000054.1"/>
</dbReference>
<protein>
    <submittedName>
        <fullName evidence="10">Nodulation protein NfeD</fullName>
    </submittedName>
</protein>
<dbReference type="EMBL" id="CP044399">
    <property type="protein sequence ID" value="QFI36419.1"/>
    <property type="molecule type" value="Genomic_DNA"/>
</dbReference>
<evidence type="ECO:0000259" key="8">
    <source>
        <dbReference type="Pfam" id="PF01957"/>
    </source>
</evidence>
<reference evidence="10 11" key="1">
    <citation type="submission" date="2019-09" db="EMBL/GenBank/DDBJ databases">
        <title>Hybrid Assembly of the complete Genome of the Deep-Sea Bacterium Moritella marina from long Nanopore and Illumina reads.</title>
        <authorList>
            <person name="Magin S."/>
            <person name="Georgoulis A."/>
            <person name="Papadimitriou K."/>
            <person name="Iliakis G."/>
            <person name="Vorgias C.E."/>
        </authorList>
    </citation>
    <scope>NUCLEOTIDE SEQUENCE [LARGE SCALE GENOMIC DNA]</scope>
    <source>
        <strain evidence="10 11">MP-1</strain>
    </source>
</reference>
<keyword evidence="2 6" id="KW-0812">Transmembrane</keyword>
<feature type="domain" description="NfeD-like C-terminal" evidence="8">
    <location>
        <begin position="450"/>
        <end position="501"/>
    </location>
</feature>
<dbReference type="CDD" id="cd07020">
    <property type="entry name" value="Clp_protease_NfeD_1"/>
    <property type="match status" value="1"/>
</dbReference>
<evidence type="ECO:0000256" key="4">
    <source>
        <dbReference type="ARBA" id="ARBA00023136"/>
    </source>
</evidence>
<keyword evidence="11" id="KW-1185">Reference proteome</keyword>
<evidence type="ECO:0000256" key="6">
    <source>
        <dbReference type="SAM" id="Phobius"/>
    </source>
</evidence>
<accession>A0A5J6WEX5</accession>
<organism evidence="10 11">
    <name type="scientific">Moritella marina ATCC 15381</name>
    <dbReference type="NCBI Taxonomy" id="1202962"/>
    <lineage>
        <taxon>Bacteria</taxon>
        <taxon>Pseudomonadati</taxon>
        <taxon>Pseudomonadota</taxon>
        <taxon>Gammaproteobacteria</taxon>
        <taxon>Alteromonadales</taxon>
        <taxon>Moritellaceae</taxon>
        <taxon>Moritella</taxon>
    </lineage>
</organism>
<feature type="chain" id="PRO_5023866525" evidence="7">
    <location>
        <begin position="22"/>
        <end position="517"/>
    </location>
</feature>